<name>A0ACC2NRU3_9HYME</name>
<keyword evidence="2" id="KW-1185">Reference proteome</keyword>
<reference evidence="1" key="1">
    <citation type="submission" date="2023-04" db="EMBL/GenBank/DDBJ databases">
        <title>A chromosome-level genome assembly of the parasitoid wasp Eretmocerus hayati.</title>
        <authorList>
            <person name="Zhong Y."/>
            <person name="Liu S."/>
            <person name="Liu Y."/>
        </authorList>
    </citation>
    <scope>NUCLEOTIDE SEQUENCE</scope>
    <source>
        <strain evidence="1">ZJU_SS_LIU_2023</strain>
    </source>
</reference>
<organism evidence="1 2">
    <name type="scientific">Eretmocerus hayati</name>
    <dbReference type="NCBI Taxonomy" id="131215"/>
    <lineage>
        <taxon>Eukaryota</taxon>
        <taxon>Metazoa</taxon>
        <taxon>Ecdysozoa</taxon>
        <taxon>Arthropoda</taxon>
        <taxon>Hexapoda</taxon>
        <taxon>Insecta</taxon>
        <taxon>Pterygota</taxon>
        <taxon>Neoptera</taxon>
        <taxon>Endopterygota</taxon>
        <taxon>Hymenoptera</taxon>
        <taxon>Apocrita</taxon>
        <taxon>Proctotrupomorpha</taxon>
        <taxon>Chalcidoidea</taxon>
        <taxon>Aphelinidae</taxon>
        <taxon>Aphelininae</taxon>
        <taxon>Eretmocerus</taxon>
    </lineage>
</organism>
<comment type="caution">
    <text evidence="1">The sequence shown here is derived from an EMBL/GenBank/DDBJ whole genome shotgun (WGS) entry which is preliminary data.</text>
</comment>
<evidence type="ECO:0000313" key="2">
    <source>
        <dbReference type="Proteomes" id="UP001239111"/>
    </source>
</evidence>
<sequence length="259" mass="29032">MKCFLPLLVYFTFTTSVPVDGDSTYQDQHRSRRAVGGSPANISNYPYLVSLQLNDRHICGGTIISERIILTAAHCTTQEGPMRVEAGNSVLTYGKDRPYVVEIIRHEKFNLSKQLEYDIALLKLDTDIVLNGINQSRVALFDQNDIVYEGDYAIAVGWGRIFLQDVADLSEVPNGTYVEDWPVNVMERSKNGGDRQAGISFLRYSETCTFEVLATAFTGVALYRDWINKTAKKLLAHEKHLEATKNLSESAHITHEGPL</sequence>
<accession>A0ACC2NRU3</accession>
<evidence type="ECO:0000313" key="1">
    <source>
        <dbReference type="EMBL" id="KAJ8673024.1"/>
    </source>
</evidence>
<protein>
    <submittedName>
        <fullName evidence="1">Uncharacterized protein</fullName>
    </submittedName>
</protein>
<dbReference type="EMBL" id="CM056743">
    <property type="protein sequence ID" value="KAJ8673024.1"/>
    <property type="molecule type" value="Genomic_DNA"/>
</dbReference>
<proteinExistence type="predicted"/>
<gene>
    <name evidence="1" type="ORF">QAD02_004285</name>
</gene>
<dbReference type="Proteomes" id="UP001239111">
    <property type="component" value="Chromosome 3"/>
</dbReference>